<protein>
    <recommendedName>
        <fullName evidence="5">SPOR domain-containing protein</fullName>
    </recommendedName>
</protein>
<evidence type="ECO:0000313" key="4">
    <source>
        <dbReference type="Proteomes" id="UP000318833"/>
    </source>
</evidence>
<accession>A0A554VBW8</accession>
<reference evidence="3 4" key="1">
    <citation type="submission" date="2019-07" db="EMBL/GenBank/DDBJ databases">
        <title>The draft genome sequence of Aquimarina algiphila M91.</title>
        <authorList>
            <person name="Meng X."/>
        </authorList>
    </citation>
    <scope>NUCLEOTIDE SEQUENCE [LARGE SCALE GENOMIC DNA]</scope>
    <source>
        <strain evidence="3 4">M91</strain>
    </source>
</reference>
<evidence type="ECO:0000256" key="1">
    <source>
        <dbReference type="SAM" id="Coils"/>
    </source>
</evidence>
<keyword evidence="4" id="KW-1185">Reference proteome</keyword>
<dbReference type="OrthoDB" id="1119072at2"/>
<dbReference type="RefSeq" id="WP_143918724.1">
    <property type="nucleotide sequence ID" value="NZ_CANMIK010000090.1"/>
</dbReference>
<evidence type="ECO:0008006" key="5">
    <source>
        <dbReference type="Google" id="ProtNLM"/>
    </source>
</evidence>
<dbReference type="EMBL" id="VLNR01000090">
    <property type="protein sequence ID" value="TSE04072.1"/>
    <property type="molecule type" value="Genomic_DNA"/>
</dbReference>
<keyword evidence="2" id="KW-0812">Transmembrane</keyword>
<name>A0A554VBW8_9FLAO</name>
<proteinExistence type="predicted"/>
<keyword evidence="2" id="KW-0472">Membrane</keyword>
<evidence type="ECO:0000256" key="2">
    <source>
        <dbReference type="SAM" id="Phobius"/>
    </source>
</evidence>
<dbReference type="Proteomes" id="UP000318833">
    <property type="component" value="Unassembled WGS sequence"/>
</dbReference>
<evidence type="ECO:0000313" key="3">
    <source>
        <dbReference type="EMBL" id="TSE04072.1"/>
    </source>
</evidence>
<keyword evidence="1" id="KW-0175">Coiled coil</keyword>
<organism evidence="3 4">
    <name type="scientific">Aquimarina algiphila</name>
    <dbReference type="NCBI Taxonomy" id="2047982"/>
    <lineage>
        <taxon>Bacteria</taxon>
        <taxon>Pseudomonadati</taxon>
        <taxon>Bacteroidota</taxon>
        <taxon>Flavobacteriia</taxon>
        <taxon>Flavobacteriales</taxon>
        <taxon>Flavobacteriaceae</taxon>
        <taxon>Aquimarina</taxon>
    </lineage>
</organism>
<keyword evidence="2" id="KW-1133">Transmembrane helix</keyword>
<gene>
    <name evidence="3" type="ORF">FOF46_27625</name>
</gene>
<comment type="caution">
    <text evidence="3">The sequence shown here is derived from an EMBL/GenBank/DDBJ whole genome shotgun (WGS) entry which is preliminary data.</text>
</comment>
<dbReference type="AlphaFoldDB" id="A0A554VBW8"/>
<feature type="transmembrane region" description="Helical" evidence="2">
    <location>
        <begin position="46"/>
        <end position="68"/>
    </location>
</feature>
<sequence length="203" mass="23692">MKVMKDEDLLSLHYQIEKAEIKQKKLEDLLDVESDKLKKSKKSNRLFGSFSLVLFLLAIFLVANAFYFSKPPSEDIAKEKNELLLLKQELTSAKEELETLKKEKVELKEIKNLYLYRSLIKRDTVYSVQLKAFNAKNMPAISEKFTNTLIYSDTSFYKMSLGIFETLPEAQDFRKMLIGSGFDKKIFVISYKNGKRLKIEDFQ</sequence>
<feature type="coiled-coil region" evidence="1">
    <location>
        <begin position="76"/>
        <end position="113"/>
    </location>
</feature>